<dbReference type="InterPro" id="IPR006015">
    <property type="entry name" value="Universal_stress_UspA"/>
</dbReference>
<accession>A0A840US21</accession>
<dbReference type="CDD" id="cd00293">
    <property type="entry name" value="USP-like"/>
    <property type="match status" value="1"/>
</dbReference>
<dbReference type="Proteomes" id="UP000559117">
    <property type="component" value="Unassembled WGS sequence"/>
</dbReference>
<evidence type="ECO:0000313" key="3">
    <source>
        <dbReference type="EMBL" id="MBB5337548.1"/>
    </source>
</evidence>
<dbReference type="PANTHER" id="PTHR46268">
    <property type="entry name" value="STRESS RESPONSE PROTEIN NHAX"/>
    <property type="match status" value="1"/>
</dbReference>
<organism evidence="3 4">
    <name type="scientific">Pectinatus brassicae</name>
    <dbReference type="NCBI Taxonomy" id="862415"/>
    <lineage>
        <taxon>Bacteria</taxon>
        <taxon>Bacillati</taxon>
        <taxon>Bacillota</taxon>
        <taxon>Negativicutes</taxon>
        <taxon>Selenomonadales</taxon>
        <taxon>Selenomonadaceae</taxon>
        <taxon>Pectinatus</taxon>
    </lineage>
</organism>
<gene>
    <name evidence="3" type="ORF">HNR32_002710</name>
</gene>
<name>A0A840US21_9FIRM</name>
<evidence type="ECO:0000256" key="1">
    <source>
        <dbReference type="ARBA" id="ARBA00008791"/>
    </source>
</evidence>
<comment type="caution">
    <text evidence="3">The sequence shown here is derived from an EMBL/GenBank/DDBJ whole genome shotgun (WGS) entry which is preliminary data.</text>
</comment>
<dbReference type="Pfam" id="PF00582">
    <property type="entry name" value="Usp"/>
    <property type="match status" value="1"/>
</dbReference>
<dbReference type="EMBL" id="JACHFH010000058">
    <property type="protein sequence ID" value="MBB5337548.1"/>
    <property type="molecule type" value="Genomic_DNA"/>
</dbReference>
<dbReference type="InterPro" id="IPR006016">
    <property type="entry name" value="UspA"/>
</dbReference>
<evidence type="ECO:0000259" key="2">
    <source>
        <dbReference type="Pfam" id="PF00582"/>
    </source>
</evidence>
<dbReference type="RefSeq" id="WP_183863441.1">
    <property type="nucleotide sequence ID" value="NZ_JACHFH010000058.1"/>
</dbReference>
<dbReference type="AlphaFoldDB" id="A0A840US21"/>
<comment type="similarity">
    <text evidence="1">Belongs to the universal stress protein A family.</text>
</comment>
<dbReference type="PANTHER" id="PTHR46268:SF6">
    <property type="entry name" value="UNIVERSAL STRESS PROTEIN UP12"/>
    <property type="match status" value="1"/>
</dbReference>
<dbReference type="SUPFAM" id="SSF52402">
    <property type="entry name" value="Adenine nucleotide alpha hydrolases-like"/>
    <property type="match status" value="1"/>
</dbReference>
<evidence type="ECO:0000313" key="4">
    <source>
        <dbReference type="Proteomes" id="UP000559117"/>
    </source>
</evidence>
<sequence length="147" mass="16062">MDFKNLLVPIDGSDYSLHALQEAISLAEKFDAKVHLIHVKYPNVPAVDSYLLDDVVESMNKYTDAILNNAANKVPEKFKGKKVLEVGTPSDRILDFAENNSIDLIIIAAKGLGLGIGGRIFGSVSQSVIQNAQCAVLVCQKDYNKEK</sequence>
<reference evidence="3 4" key="1">
    <citation type="submission" date="2020-08" db="EMBL/GenBank/DDBJ databases">
        <title>Genomic Encyclopedia of Type Strains, Phase IV (KMG-IV): sequencing the most valuable type-strain genomes for metagenomic binning, comparative biology and taxonomic classification.</title>
        <authorList>
            <person name="Goeker M."/>
        </authorList>
    </citation>
    <scope>NUCLEOTIDE SEQUENCE [LARGE SCALE GENOMIC DNA]</scope>
    <source>
        <strain evidence="3 4">DSM 24661</strain>
    </source>
</reference>
<dbReference type="Gene3D" id="3.40.50.620">
    <property type="entry name" value="HUPs"/>
    <property type="match status" value="1"/>
</dbReference>
<keyword evidence="4" id="KW-1185">Reference proteome</keyword>
<protein>
    <submittedName>
        <fullName evidence="3">Nucleotide-binding universal stress UspA family protein</fullName>
    </submittedName>
</protein>
<dbReference type="InterPro" id="IPR014729">
    <property type="entry name" value="Rossmann-like_a/b/a_fold"/>
</dbReference>
<feature type="domain" description="UspA" evidence="2">
    <location>
        <begin position="3"/>
        <end position="139"/>
    </location>
</feature>
<dbReference type="PRINTS" id="PR01438">
    <property type="entry name" value="UNVRSLSTRESS"/>
</dbReference>
<proteinExistence type="inferred from homology"/>